<accession>A0ABU3UA02</accession>
<sequence length="176" mass="19915">MKKTLSLFLLFIALLNCERDDICPEATPTTPHLIIRLYDISNQESNKNAFKIRIQGIGNSEVLENYNVVTTDSIVLPLKTDASVTEFSLHKDYEYDDNGTPGDTSDDIISGNEDIITITYATKKEYVSRACGYKTIFENVIVTQEDDGDNWIQLIQSVNDNLTVENENAAHYKIFH</sequence>
<reference evidence="1 2" key="1">
    <citation type="submission" date="2023-10" db="EMBL/GenBank/DDBJ databases">
        <title>Marimonas sp. nov. isolated from tidal mud flat.</title>
        <authorList>
            <person name="Jaincy N.J."/>
            <person name="Srinivasan S."/>
            <person name="Lee S.-S."/>
        </authorList>
    </citation>
    <scope>NUCLEOTIDE SEQUENCE [LARGE SCALE GENOMIC DNA]</scope>
    <source>
        <strain evidence="1 2">MJ-SS3</strain>
    </source>
</reference>
<comment type="caution">
    <text evidence="1">The sequence shown here is derived from an EMBL/GenBank/DDBJ whole genome shotgun (WGS) entry which is preliminary data.</text>
</comment>
<organism evidence="1 2">
    <name type="scientific">Gilvirhabdus luticola</name>
    <dbReference type="NCBI Taxonomy" id="3079858"/>
    <lineage>
        <taxon>Bacteria</taxon>
        <taxon>Pseudomonadati</taxon>
        <taxon>Bacteroidota</taxon>
        <taxon>Flavobacteriia</taxon>
        <taxon>Flavobacteriales</taxon>
        <taxon>Flavobacteriaceae</taxon>
        <taxon>Gilvirhabdus</taxon>
    </lineage>
</organism>
<dbReference type="Proteomes" id="UP001268651">
    <property type="component" value="Unassembled WGS sequence"/>
</dbReference>
<gene>
    <name evidence="1" type="ORF">RXV94_13390</name>
</gene>
<dbReference type="Pfam" id="PF20050">
    <property type="entry name" value="DUF6452"/>
    <property type="match status" value="1"/>
</dbReference>
<protein>
    <submittedName>
        <fullName evidence="1">DUF6452 family protein</fullName>
    </submittedName>
</protein>
<proteinExistence type="predicted"/>
<name>A0ABU3UA02_9FLAO</name>
<keyword evidence="2" id="KW-1185">Reference proteome</keyword>
<dbReference type="InterPro" id="IPR045607">
    <property type="entry name" value="DUF6452"/>
</dbReference>
<evidence type="ECO:0000313" key="2">
    <source>
        <dbReference type="Proteomes" id="UP001268651"/>
    </source>
</evidence>
<dbReference type="RefSeq" id="WP_316663255.1">
    <property type="nucleotide sequence ID" value="NZ_JAWHTF010000009.1"/>
</dbReference>
<dbReference type="EMBL" id="JAWHTF010000009">
    <property type="protein sequence ID" value="MDU8887159.1"/>
    <property type="molecule type" value="Genomic_DNA"/>
</dbReference>
<evidence type="ECO:0000313" key="1">
    <source>
        <dbReference type="EMBL" id="MDU8887159.1"/>
    </source>
</evidence>